<accession>A0A381W8S4</accession>
<dbReference type="PANTHER" id="PTHR11647">
    <property type="entry name" value="HYDRANTOINASE/DIHYDROPYRIMIDINASE FAMILY MEMBER"/>
    <property type="match status" value="1"/>
</dbReference>
<dbReference type="AlphaFoldDB" id="A0A381W8S4"/>
<dbReference type="EMBL" id="UINC01010901">
    <property type="protein sequence ID" value="SVA48313.1"/>
    <property type="molecule type" value="Genomic_DNA"/>
</dbReference>
<dbReference type="InterPro" id="IPR013108">
    <property type="entry name" value="Amidohydro_3"/>
</dbReference>
<evidence type="ECO:0000259" key="1">
    <source>
        <dbReference type="Pfam" id="PF07969"/>
    </source>
</evidence>
<dbReference type="GO" id="GO:0005829">
    <property type="term" value="C:cytosol"/>
    <property type="evidence" value="ECO:0007669"/>
    <property type="project" value="TreeGrafter"/>
</dbReference>
<dbReference type="GO" id="GO:0016812">
    <property type="term" value="F:hydrolase activity, acting on carbon-nitrogen (but not peptide) bonds, in cyclic amides"/>
    <property type="evidence" value="ECO:0007669"/>
    <property type="project" value="TreeGrafter"/>
</dbReference>
<gene>
    <name evidence="2" type="ORF">METZ01_LOCUS101167</name>
</gene>
<dbReference type="Gene3D" id="2.30.40.10">
    <property type="entry name" value="Urease, subunit C, domain 1"/>
    <property type="match status" value="1"/>
</dbReference>
<organism evidence="2">
    <name type="scientific">marine metagenome</name>
    <dbReference type="NCBI Taxonomy" id="408172"/>
    <lineage>
        <taxon>unclassified sequences</taxon>
        <taxon>metagenomes</taxon>
        <taxon>ecological metagenomes</taxon>
    </lineage>
</organism>
<dbReference type="SUPFAM" id="SSF51338">
    <property type="entry name" value="Composite domain of metallo-dependent hydrolases"/>
    <property type="match status" value="1"/>
</dbReference>
<dbReference type="InterPro" id="IPR050378">
    <property type="entry name" value="Metallo-dep_Hydrolases_sf"/>
</dbReference>
<feature type="non-terminal residue" evidence="2">
    <location>
        <position position="155"/>
    </location>
</feature>
<name>A0A381W8S4_9ZZZZ</name>
<evidence type="ECO:0000313" key="2">
    <source>
        <dbReference type="EMBL" id="SVA48313.1"/>
    </source>
</evidence>
<dbReference type="Pfam" id="PF07969">
    <property type="entry name" value="Amidohydro_3"/>
    <property type="match status" value="1"/>
</dbReference>
<protein>
    <recommendedName>
        <fullName evidence="1">Amidohydrolase 3 domain-containing protein</fullName>
    </recommendedName>
</protein>
<feature type="domain" description="Amidohydrolase 3" evidence="1">
    <location>
        <begin position="51"/>
        <end position="99"/>
    </location>
</feature>
<proteinExistence type="predicted"/>
<reference evidence="2" key="1">
    <citation type="submission" date="2018-05" db="EMBL/GenBank/DDBJ databases">
        <authorList>
            <person name="Lanie J.A."/>
            <person name="Ng W.-L."/>
            <person name="Kazmierczak K.M."/>
            <person name="Andrzejewski T.M."/>
            <person name="Davidsen T.M."/>
            <person name="Wayne K.J."/>
            <person name="Tettelin H."/>
            <person name="Glass J.I."/>
            <person name="Rusch D."/>
            <person name="Podicherti R."/>
            <person name="Tsui H.-C.T."/>
            <person name="Winkler M.E."/>
        </authorList>
    </citation>
    <scope>NUCLEOTIDE SEQUENCE</scope>
</reference>
<dbReference type="Gene3D" id="3.20.20.140">
    <property type="entry name" value="Metal-dependent hydrolases"/>
    <property type="match status" value="1"/>
</dbReference>
<dbReference type="PANTHER" id="PTHR11647:SF1">
    <property type="entry name" value="COLLAPSIN RESPONSE MEDIATOR PROTEIN"/>
    <property type="match status" value="1"/>
</dbReference>
<sequence length="155" mass="16424">MEVVVADLVIKSGQVIDGTGKPAVMSDIVISEGSFFSVGDGTEVEGNFEWDASGKVVCPGFIDIHSHADFSLMADRRNEGAIRQGITTLVTGNCGHGPAPARDVDLAKRNTAGFSESWNVHFSWGSFSEYMDALLSPGLSANVAPLVPHGTVRLF</sequence>
<dbReference type="InterPro" id="IPR011059">
    <property type="entry name" value="Metal-dep_hydrolase_composite"/>
</dbReference>